<keyword evidence="2" id="KW-1133">Transmembrane helix</keyword>
<dbReference type="EMBL" id="CP001778">
    <property type="protein sequence ID" value="ADD42779.1"/>
    <property type="molecule type" value="Genomic_DNA"/>
</dbReference>
<protein>
    <submittedName>
        <fullName evidence="4">LPXTG-motif cell wall anchor domain protein</fullName>
    </submittedName>
</protein>
<dbReference type="KEGG" id="sna:Snas_3108"/>
<keyword evidence="2" id="KW-0472">Membrane</keyword>
<dbReference type="eggNOG" id="COG1657">
    <property type="taxonomic scope" value="Bacteria"/>
</dbReference>
<evidence type="ECO:0000313" key="4">
    <source>
        <dbReference type="EMBL" id="ADD42779.1"/>
    </source>
</evidence>
<dbReference type="PROSITE" id="PS51318">
    <property type="entry name" value="TAT"/>
    <property type="match status" value="1"/>
</dbReference>
<evidence type="ECO:0000256" key="2">
    <source>
        <dbReference type="SAM" id="Phobius"/>
    </source>
</evidence>
<evidence type="ECO:0000313" key="5">
    <source>
        <dbReference type="Proteomes" id="UP000000844"/>
    </source>
</evidence>
<name>D3QAJ6_STANL</name>
<evidence type="ECO:0000256" key="3">
    <source>
        <dbReference type="SAM" id="SignalP"/>
    </source>
</evidence>
<reference evidence="4 5" key="1">
    <citation type="journal article" date="2009" name="Stand. Genomic Sci.">
        <title>Complete genome sequence of Stackebrandtia nassauensis type strain (LLR-40K-21).</title>
        <authorList>
            <person name="Munk C."/>
            <person name="Lapidus A."/>
            <person name="Copeland A."/>
            <person name="Jando M."/>
            <person name="Mayilraj S."/>
            <person name="Glavina Del Rio T."/>
            <person name="Nolan M."/>
            <person name="Chen F."/>
            <person name="Lucas S."/>
            <person name="Tice H."/>
            <person name="Cheng J.F."/>
            <person name="Han C."/>
            <person name="Detter J.C."/>
            <person name="Bruce D."/>
            <person name="Goodwin L."/>
            <person name="Chain P."/>
            <person name="Pitluck S."/>
            <person name="Goker M."/>
            <person name="Ovchinikova G."/>
            <person name="Pati A."/>
            <person name="Ivanova N."/>
            <person name="Mavromatis K."/>
            <person name="Chen A."/>
            <person name="Palaniappan K."/>
            <person name="Land M."/>
            <person name="Hauser L."/>
            <person name="Chang Y.J."/>
            <person name="Jeffries C.D."/>
            <person name="Bristow J."/>
            <person name="Eisen J.A."/>
            <person name="Markowitz V."/>
            <person name="Hugenholtz P."/>
            <person name="Kyrpides N.C."/>
            <person name="Klenk H.P."/>
        </authorList>
    </citation>
    <scope>NUCLEOTIDE SEQUENCE [LARGE SCALE GENOMIC DNA]</scope>
    <source>
        <strain evidence="5">DSM 44728 / CIP 108903 / NRRL B-16338 / NBRC 102104 / LLR-40K-21</strain>
    </source>
</reference>
<dbReference type="STRING" id="446470.Snas_3108"/>
<dbReference type="AlphaFoldDB" id="D3QAJ6"/>
<accession>D3QAJ6</accession>
<dbReference type="HOGENOM" id="CLU_684962_0_0_11"/>
<dbReference type="RefSeq" id="WP_013018350.1">
    <property type="nucleotide sequence ID" value="NC_013947.1"/>
</dbReference>
<gene>
    <name evidence="4" type="ordered locus">Snas_3108</name>
</gene>
<feature type="chain" id="PRO_5039250532" evidence="3">
    <location>
        <begin position="32"/>
        <end position="402"/>
    </location>
</feature>
<keyword evidence="3" id="KW-0732">Signal</keyword>
<feature type="transmembrane region" description="Helical" evidence="2">
    <location>
        <begin position="371"/>
        <end position="391"/>
    </location>
</feature>
<sequence length="402" mass="39508">MPSNQPAARSRRYAARGAVALVAAAVTVAFAAPASAAEPDGGTAAGWLAAQADGPHFGEPGVTADAVMAFVAADSASAATKSAIEWLDDPAVIDPYIGTGSDRSAAKVAKILLAAKAAGAESTLGGVDLEKVLRDLEGDDGLFTGGFTSVLGQSLAILSLDRTSEGVSSKAVEALEKGQCADGSFKFTFGSCDDANAPGDVDATGYAASALLAASPGSASDNALDWLESQQKDNGSFVAGYPGAPENTNSTAMAAQALASGGRDAAAEKARGFISSLQNGCDAAEGNRGGVAYDASGFDPDNAVMATVQAVPALTGEGLVELDPSDDKTDVPTLDCSNGGDGDGDGNGDGNGDGSGDGDSAGQLPVTGNALTLPIALGGAAVLAGAVLVFVSRRNRAGKQSS</sequence>
<dbReference type="OrthoDB" id="4842970at2"/>
<dbReference type="InterPro" id="IPR008930">
    <property type="entry name" value="Terpenoid_cyclase/PrenylTrfase"/>
</dbReference>
<dbReference type="Proteomes" id="UP000000844">
    <property type="component" value="Chromosome"/>
</dbReference>
<feature type="region of interest" description="Disordered" evidence="1">
    <location>
        <begin position="319"/>
        <end position="363"/>
    </location>
</feature>
<dbReference type="NCBIfam" id="TIGR01167">
    <property type="entry name" value="LPXTG_anchor"/>
    <property type="match status" value="1"/>
</dbReference>
<feature type="signal peptide" evidence="3">
    <location>
        <begin position="1"/>
        <end position="31"/>
    </location>
</feature>
<keyword evidence="2" id="KW-0812">Transmembrane</keyword>
<proteinExistence type="predicted"/>
<organism evidence="4 5">
    <name type="scientific">Stackebrandtia nassauensis (strain DSM 44728 / CIP 108903 / NRRL B-16338 / NBRC 102104 / LLR-40K-21)</name>
    <dbReference type="NCBI Taxonomy" id="446470"/>
    <lineage>
        <taxon>Bacteria</taxon>
        <taxon>Bacillati</taxon>
        <taxon>Actinomycetota</taxon>
        <taxon>Actinomycetes</taxon>
        <taxon>Glycomycetales</taxon>
        <taxon>Glycomycetaceae</taxon>
        <taxon>Stackebrandtia</taxon>
    </lineage>
</organism>
<feature type="compositionally biased region" description="Gly residues" evidence="1">
    <location>
        <begin position="339"/>
        <end position="359"/>
    </location>
</feature>
<dbReference type="SUPFAM" id="SSF48239">
    <property type="entry name" value="Terpenoid cyclases/Protein prenyltransferases"/>
    <property type="match status" value="1"/>
</dbReference>
<keyword evidence="5" id="KW-1185">Reference proteome</keyword>
<dbReference type="Gene3D" id="1.50.10.20">
    <property type="match status" value="2"/>
</dbReference>
<evidence type="ECO:0000256" key="1">
    <source>
        <dbReference type="SAM" id="MobiDB-lite"/>
    </source>
</evidence>
<dbReference type="InterPro" id="IPR006311">
    <property type="entry name" value="TAT_signal"/>
</dbReference>